<evidence type="ECO:0000313" key="13">
    <source>
        <dbReference type="Proteomes" id="UP000006844"/>
    </source>
</evidence>
<name>E8V7N0_TERSS</name>
<dbReference type="GO" id="GO:0016020">
    <property type="term" value="C:membrane"/>
    <property type="evidence" value="ECO:0007669"/>
    <property type="project" value="UniProtKB-SubCell"/>
</dbReference>
<evidence type="ECO:0000256" key="9">
    <source>
        <dbReference type="ARBA" id="ARBA00023284"/>
    </source>
</evidence>
<keyword evidence="9" id="KW-0676">Redox-active center</keyword>
<evidence type="ECO:0000256" key="10">
    <source>
        <dbReference type="SAM" id="Phobius"/>
    </source>
</evidence>
<sequence>MRVTRILIALLALAGAVVSVLALRIHMQDPNAAPPCAVTENWDCGAVNHSRFAVFPPRSFDENPQAKGHIPIAAFGIVGYLLIAVLALFGFDFWAFEAAQVGFFFALILTFLEKYVLEKWCIYCVWSQGIIAVTLLLAAINLWLSRRAARPGLHLRAQGGEIHVA</sequence>
<organism evidence="12 13">
    <name type="scientific">Terriglobus saanensis (strain ATCC BAA-1853 / DSM 23119 / SP1PR4)</name>
    <dbReference type="NCBI Taxonomy" id="401053"/>
    <lineage>
        <taxon>Bacteria</taxon>
        <taxon>Pseudomonadati</taxon>
        <taxon>Acidobacteriota</taxon>
        <taxon>Terriglobia</taxon>
        <taxon>Terriglobales</taxon>
        <taxon>Acidobacteriaceae</taxon>
        <taxon>Terriglobus</taxon>
    </lineage>
</organism>
<evidence type="ECO:0000256" key="8">
    <source>
        <dbReference type="ARBA" id="ARBA00023157"/>
    </source>
</evidence>
<dbReference type="KEGG" id="tsa:AciPR4_0895"/>
<evidence type="ECO:0000256" key="3">
    <source>
        <dbReference type="ARBA" id="ARBA00022692"/>
    </source>
</evidence>
<keyword evidence="5 10" id="KW-1133">Transmembrane helix</keyword>
<evidence type="ECO:0000256" key="4">
    <source>
        <dbReference type="ARBA" id="ARBA00022719"/>
    </source>
</evidence>
<feature type="transmembrane region" description="Helical" evidence="10">
    <location>
        <begin position="123"/>
        <end position="144"/>
    </location>
</feature>
<comment type="similarity">
    <text evidence="2">Belongs to the VKOR family.</text>
</comment>
<keyword evidence="8" id="KW-1015">Disulfide bond</keyword>
<feature type="transmembrane region" description="Helical" evidence="10">
    <location>
        <begin position="98"/>
        <end position="117"/>
    </location>
</feature>
<dbReference type="EMBL" id="CP002467">
    <property type="protein sequence ID" value="ADV81728.1"/>
    <property type="molecule type" value="Genomic_DNA"/>
</dbReference>
<feature type="domain" description="Vitamin K epoxide reductase" evidence="11">
    <location>
        <begin position="1"/>
        <end position="142"/>
    </location>
</feature>
<dbReference type="GO" id="GO:0016491">
    <property type="term" value="F:oxidoreductase activity"/>
    <property type="evidence" value="ECO:0007669"/>
    <property type="project" value="UniProtKB-KW"/>
</dbReference>
<comment type="subcellular location">
    <subcellularLocation>
        <location evidence="1">Membrane</location>
        <topology evidence="1">Multi-pass membrane protein</topology>
    </subcellularLocation>
</comment>
<dbReference type="Pfam" id="PF07884">
    <property type="entry name" value="VKOR"/>
    <property type="match status" value="1"/>
</dbReference>
<evidence type="ECO:0000256" key="7">
    <source>
        <dbReference type="ARBA" id="ARBA00023136"/>
    </source>
</evidence>
<accession>E8V7N0</accession>
<evidence type="ECO:0000256" key="6">
    <source>
        <dbReference type="ARBA" id="ARBA00023002"/>
    </source>
</evidence>
<dbReference type="GO" id="GO:0048038">
    <property type="term" value="F:quinone binding"/>
    <property type="evidence" value="ECO:0007669"/>
    <property type="project" value="UniProtKB-KW"/>
</dbReference>
<dbReference type="Proteomes" id="UP000006844">
    <property type="component" value="Chromosome"/>
</dbReference>
<evidence type="ECO:0000313" key="12">
    <source>
        <dbReference type="EMBL" id="ADV81728.1"/>
    </source>
</evidence>
<keyword evidence="6" id="KW-0560">Oxidoreductase</keyword>
<dbReference type="RefSeq" id="WP_013567461.1">
    <property type="nucleotide sequence ID" value="NC_014963.1"/>
</dbReference>
<dbReference type="InterPro" id="IPR012932">
    <property type="entry name" value="VKOR"/>
</dbReference>
<proteinExistence type="inferred from homology"/>
<keyword evidence="7 10" id="KW-0472">Membrane</keyword>
<dbReference type="eggNOG" id="COG4243">
    <property type="taxonomic scope" value="Bacteria"/>
</dbReference>
<dbReference type="STRING" id="401053.AciPR4_0895"/>
<dbReference type="AlphaFoldDB" id="E8V7N0"/>
<keyword evidence="13" id="KW-1185">Reference proteome</keyword>
<keyword evidence="3 10" id="KW-0812">Transmembrane</keyword>
<protein>
    <submittedName>
        <fullName evidence="12">Vitamin K epoxide reductase</fullName>
    </submittedName>
</protein>
<dbReference type="InterPro" id="IPR038354">
    <property type="entry name" value="VKOR_sf"/>
</dbReference>
<feature type="transmembrane region" description="Helical" evidence="10">
    <location>
        <begin position="70"/>
        <end position="91"/>
    </location>
</feature>
<keyword evidence="4" id="KW-0874">Quinone</keyword>
<dbReference type="HOGENOM" id="CLU_1891601_0_0_0"/>
<evidence type="ECO:0000256" key="1">
    <source>
        <dbReference type="ARBA" id="ARBA00004141"/>
    </source>
</evidence>
<reference evidence="12 13" key="1">
    <citation type="journal article" date="2012" name="Stand. Genomic Sci.">
        <title>Complete genome sequence of Terriglobus saanensis type strain SP1PR4(T), an Acidobacteria from tundra soil.</title>
        <authorList>
            <person name="Rawat S.R."/>
            <person name="Mannisto M.K."/>
            <person name="Starovoytov V."/>
            <person name="Goodwin L."/>
            <person name="Nolan M."/>
            <person name="Hauser L."/>
            <person name="Land M."/>
            <person name="Davenport K.W."/>
            <person name="Woyke T."/>
            <person name="Haggblom M.M."/>
        </authorList>
    </citation>
    <scope>NUCLEOTIDE SEQUENCE</scope>
    <source>
        <strain evidence="13">ATCC BAA-1853 / DSM 23119 / SP1PR4</strain>
    </source>
</reference>
<dbReference type="OrthoDB" id="120482at2"/>
<evidence type="ECO:0000259" key="11">
    <source>
        <dbReference type="SMART" id="SM00756"/>
    </source>
</evidence>
<dbReference type="Gene3D" id="1.20.1440.130">
    <property type="entry name" value="VKOR domain"/>
    <property type="match status" value="1"/>
</dbReference>
<dbReference type="SMART" id="SM00756">
    <property type="entry name" value="VKc"/>
    <property type="match status" value="1"/>
</dbReference>
<evidence type="ECO:0000256" key="5">
    <source>
        <dbReference type="ARBA" id="ARBA00022989"/>
    </source>
</evidence>
<evidence type="ECO:0000256" key="2">
    <source>
        <dbReference type="ARBA" id="ARBA00006214"/>
    </source>
</evidence>
<gene>
    <name evidence="12" type="ordered locus">AciPR4_0895</name>
</gene>